<dbReference type="PANTHER" id="PTHR13847">
    <property type="entry name" value="SARCOSINE DEHYDROGENASE-RELATED"/>
    <property type="match status" value="1"/>
</dbReference>
<proteinExistence type="predicted"/>
<feature type="region of interest" description="Disordered" evidence="6">
    <location>
        <begin position="350"/>
        <end position="397"/>
    </location>
</feature>
<feature type="domain" description="FAD dependent oxidoreductase" evidence="7">
    <location>
        <begin position="4"/>
        <end position="343"/>
    </location>
</feature>
<evidence type="ECO:0000313" key="8">
    <source>
        <dbReference type="EMBL" id="MDT0444135.1"/>
    </source>
</evidence>
<accession>A0ABU2S8Y7</accession>
<dbReference type="InterPro" id="IPR036188">
    <property type="entry name" value="FAD/NAD-bd_sf"/>
</dbReference>
<evidence type="ECO:0000256" key="1">
    <source>
        <dbReference type="ARBA" id="ARBA00004948"/>
    </source>
</evidence>
<evidence type="ECO:0000256" key="3">
    <source>
        <dbReference type="ARBA" id="ARBA00023002"/>
    </source>
</evidence>
<name>A0ABU2S8Y7_9ACTN</name>
<feature type="compositionally biased region" description="Basic residues" evidence="6">
    <location>
        <begin position="385"/>
        <end position="397"/>
    </location>
</feature>
<dbReference type="SUPFAM" id="SSF51905">
    <property type="entry name" value="FAD/NAD(P)-binding domain"/>
    <property type="match status" value="1"/>
</dbReference>
<keyword evidence="9" id="KW-1185">Reference proteome</keyword>
<evidence type="ECO:0000256" key="2">
    <source>
        <dbReference type="ARBA" id="ARBA00022977"/>
    </source>
</evidence>
<dbReference type="InterPro" id="IPR006076">
    <property type="entry name" value="FAD-dep_OxRdtase"/>
</dbReference>
<dbReference type="SUPFAM" id="SSF54373">
    <property type="entry name" value="FAD-linked reductases, C-terminal domain"/>
    <property type="match status" value="1"/>
</dbReference>
<dbReference type="EC" id="1.4.3.19" evidence="5"/>
<dbReference type="NCBIfam" id="TIGR02352">
    <property type="entry name" value="thiamin_ThiO"/>
    <property type="match status" value="1"/>
</dbReference>
<dbReference type="RefSeq" id="WP_311618411.1">
    <property type="nucleotide sequence ID" value="NZ_JAVREV010000008.1"/>
</dbReference>
<evidence type="ECO:0000313" key="9">
    <source>
        <dbReference type="Proteomes" id="UP001183615"/>
    </source>
</evidence>
<keyword evidence="3 8" id="KW-0560">Oxidoreductase</keyword>
<dbReference type="Gene3D" id="3.30.9.10">
    <property type="entry name" value="D-Amino Acid Oxidase, subunit A, domain 2"/>
    <property type="match status" value="1"/>
</dbReference>
<reference evidence="9" key="1">
    <citation type="submission" date="2023-07" db="EMBL/GenBank/DDBJ databases">
        <title>30 novel species of actinomycetes from the DSMZ collection.</title>
        <authorList>
            <person name="Nouioui I."/>
        </authorList>
    </citation>
    <scope>NUCLEOTIDE SEQUENCE [LARGE SCALE GENOMIC DNA]</scope>
    <source>
        <strain evidence="9">DSM 41886</strain>
    </source>
</reference>
<dbReference type="Proteomes" id="UP001183615">
    <property type="component" value="Unassembled WGS sequence"/>
</dbReference>
<dbReference type="EMBL" id="JAVREV010000008">
    <property type="protein sequence ID" value="MDT0444135.1"/>
    <property type="molecule type" value="Genomic_DNA"/>
</dbReference>
<dbReference type="InterPro" id="IPR012727">
    <property type="entry name" value="Gly_oxidase_ThiO"/>
</dbReference>
<keyword evidence="2" id="KW-0784">Thiamine biosynthesis</keyword>
<organism evidence="8 9">
    <name type="scientific">Streptomyces johnsoniae</name>
    <dbReference type="NCBI Taxonomy" id="3075532"/>
    <lineage>
        <taxon>Bacteria</taxon>
        <taxon>Bacillati</taxon>
        <taxon>Actinomycetota</taxon>
        <taxon>Actinomycetes</taxon>
        <taxon>Kitasatosporales</taxon>
        <taxon>Streptomycetaceae</taxon>
        <taxon>Streptomyces</taxon>
    </lineage>
</organism>
<gene>
    <name evidence="8" type="primary">thiO</name>
    <name evidence="8" type="ORF">RM779_16255</name>
</gene>
<protein>
    <recommendedName>
        <fullName evidence="5">glycine oxidase</fullName>
        <ecNumber evidence="5">1.4.3.19</ecNumber>
    </recommendedName>
</protein>
<comment type="caution">
    <text evidence="8">The sequence shown here is derived from an EMBL/GenBank/DDBJ whole genome shotgun (WGS) entry which is preliminary data.</text>
</comment>
<evidence type="ECO:0000256" key="4">
    <source>
        <dbReference type="ARBA" id="ARBA00049872"/>
    </source>
</evidence>
<sequence length="397" mass="41865">MNTFVVGGGVIGLAVAWRAQRSGLTVTLIDPEPASKASHASAGMLPGGSAQLYGQPDLLSLCADSRNLIPSFVAELEEFASAGYRRDGVLDAAFDEDAFQALDRQQSLQESVGVRTERLTPEECRKLQPAFAPVLGGLLSPDDGSVDPRTFTAALSTAFQALGGTLIRRRVTRITDHEVTLDNGDTAAFDRVVLAAGCWTHRIEGLPPGTVPEIRPVRGQIVRLQSDTPLLNLTARANIRGTSLYLVPRLDGELAIGGTYEDGGYDEAPTAEGTRELLTRAAEVIPGVGALRFREISVGLRPGSPDGLPLIGATAVPDVYLASGHYRMGVQLAPVTAEIITALLTDTAPPAVRASGLPGTPVDPPRGGTRTGDEPPPPGPTPPARVRRPPRRRPGPR</sequence>
<evidence type="ECO:0000256" key="5">
    <source>
        <dbReference type="ARBA" id="ARBA00050018"/>
    </source>
</evidence>
<dbReference type="PANTHER" id="PTHR13847:SF289">
    <property type="entry name" value="GLYCINE OXIDASE"/>
    <property type="match status" value="1"/>
</dbReference>
<feature type="compositionally biased region" description="Pro residues" evidence="6">
    <location>
        <begin position="374"/>
        <end position="383"/>
    </location>
</feature>
<evidence type="ECO:0000256" key="6">
    <source>
        <dbReference type="SAM" id="MobiDB-lite"/>
    </source>
</evidence>
<dbReference type="Gene3D" id="3.50.50.60">
    <property type="entry name" value="FAD/NAD(P)-binding domain"/>
    <property type="match status" value="1"/>
</dbReference>
<comment type="catalytic activity">
    <reaction evidence="4">
        <text>glycine + O2 + H2O = glyoxylate + H2O2 + NH4(+)</text>
        <dbReference type="Rhea" id="RHEA:11532"/>
        <dbReference type="ChEBI" id="CHEBI:15377"/>
        <dbReference type="ChEBI" id="CHEBI:15379"/>
        <dbReference type="ChEBI" id="CHEBI:16240"/>
        <dbReference type="ChEBI" id="CHEBI:28938"/>
        <dbReference type="ChEBI" id="CHEBI:36655"/>
        <dbReference type="ChEBI" id="CHEBI:57305"/>
        <dbReference type="EC" id="1.4.3.19"/>
    </reaction>
</comment>
<comment type="pathway">
    <text evidence="1">Cofactor biosynthesis; thiamine diphosphate biosynthesis.</text>
</comment>
<dbReference type="Pfam" id="PF01266">
    <property type="entry name" value="DAO"/>
    <property type="match status" value="1"/>
</dbReference>
<evidence type="ECO:0000259" key="7">
    <source>
        <dbReference type="Pfam" id="PF01266"/>
    </source>
</evidence>
<dbReference type="GO" id="GO:0043799">
    <property type="term" value="F:glycine oxidase activity"/>
    <property type="evidence" value="ECO:0007669"/>
    <property type="project" value="UniProtKB-EC"/>
</dbReference>